<dbReference type="PROSITE" id="PS50883">
    <property type="entry name" value="EAL"/>
    <property type="match status" value="1"/>
</dbReference>
<dbReference type="CDD" id="cd01948">
    <property type="entry name" value="EAL"/>
    <property type="match status" value="1"/>
</dbReference>
<dbReference type="PANTHER" id="PTHR44757">
    <property type="entry name" value="DIGUANYLATE CYCLASE DGCP"/>
    <property type="match status" value="1"/>
</dbReference>
<reference evidence="5" key="1">
    <citation type="submission" date="2020-05" db="EMBL/GenBank/DDBJ databases">
        <authorList>
            <person name="Chiriac C."/>
            <person name="Salcher M."/>
            <person name="Ghai R."/>
            <person name="Kavagutti S V."/>
        </authorList>
    </citation>
    <scope>NUCLEOTIDE SEQUENCE</scope>
</reference>
<dbReference type="GO" id="GO:0006355">
    <property type="term" value="P:regulation of DNA-templated transcription"/>
    <property type="evidence" value="ECO:0007669"/>
    <property type="project" value="InterPro"/>
</dbReference>
<dbReference type="AlphaFoldDB" id="A0A6J6FNV4"/>
<feature type="domain" description="PAC" evidence="2">
    <location>
        <begin position="393"/>
        <end position="445"/>
    </location>
</feature>
<dbReference type="InterPro" id="IPR029787">
    <property type="entry name" value="Nucleotide_cyclase"/>
</dbReference>
<dbReference type="InterPro" id="IPR013767">
    <property type="entry name" value="PAS_fold"/>
</dbReference>
<dbReference type="InterPro" id="IPR000700">
    <property type="entry name" value="PAS-assoc_C"/>
</dbReference>
<dbReference type="InterPro" id="IPR035965">
    <property type="entry name" value="PAS-like_dom_sf"/>
</dbReference>
<feature type="transmembrane region" description="Helical" evidence="1">
    <location>
        <begin position="70"/>
        <end position="90"/>
    </location>
</feature>
<evidence type="ECO:0000259" key="4">
    <source>
        <dbReference type="PROSITE" id="PS50887"/>
    </source>
</evidence>
<organism evidence="5">
    <name type="scientific">freshwater metagenome</name>
    <dbReference type="NCBI Taxonomy" id="449393"/>
    <lineage>
        <taxon>unclassified sequences</taxon>
        <taxon>metagenomes</taxon>
        <taxon>ecological metagenomes</taxon>
    </lineage>
</organism>
<accession>A0A6J6FNV4</accession>
<dbReference type="Pfam" id="PF00990">
    <property type="entry name" value="GGDEF"/>
    <property type="match status" value="1"/>
</dbReference>
<dbReference type="CDD" id="cd01949">
    <property type="entry name" value="GGDEF"/>
    <property type="match status" value="1"/>
</dbReference>
<dbReference type="NCBIfam" id="TIGR00254">
    <property type="entry name" value="GGDEF"/>
    <property type="match status" value="1"/>
</dbReference>
<dbReference type="Pfam" id="PF00989">
    <property type="entry name" value="PAS"/>
    <property type="match status" value="1"/>
</dbReference>
<dbReference type="SMART" id="SM00267">
    <property type="entry name" value="GGDEF"/>
    <property type="match status" value="1"/>
</dbReference>
<feature type="domain" description="EAL" evidence="3">
    <location>
        <begin position="614"/>
        <end position="861"/>
    </location>
</feature>
<dbReference type="SUPFAM" id="SSF141868">
    <property type="entry name" value="EAL domain-like"/>
    <property type="match status" value="1"/>
</dbReference>
<dbReference type="EMBL" id="CAEZSR010000229">
    <property type="protein sequence ID" value="CAB4590792.1"/>
    <property type="molecule type" value="Genomic_DNA"/>
</dbReference>
<dbReference type="InterPro" id="IPR001633">
    <property type="entry name" value="EAL_dom"/>
</dbReference>
<sequence length="872" mass="95318">MRSGGVLGLSRRVLLRAPAPPALTIASDEPDARDRAAWVRDVLRRGEPLILVALSLHITVYGLAHFDGGGWLIAAAILGQIAGAVSLVWPGDRIWPLVRAAASVALLLATTIQLPVERDLVVLPWYSILPISYALALGLRRAWPIVVALTILGVFVVDDAFTSPWATALRVVPTFVGAIAAGFIGDVMSDAVAAARDAIARERRLRTSVDTAPIGIMTVDLDGTATLVNALVTDFLELEQPPANLDDFVRHVHHEDVGLVDEMATAIAEGRRTSSRIQVVHPSLGARDIRVLAAPMTDRDGALIGAAITLQDVHEELDNRRKLEQFRSIADSTSDIIGIASIRPHADYLNPAGRHFFGTERISLDEIAQFVPPEYHELLFDEVLRVVADGGSWSGELELLDRHGRRRSTSAVVLALYDEQQQIESFAVIYRDIEDRKALESKLVFEAGHDLLTGLPNRQQLFETLSESLAAGEPVAVLFGDLDGFKVVNDSLGHGVGDELLRSVASRLVDSARASDLVGRLGGDEFVVVCREELAPEAAMSIAQRFIDVVRQPIHIAGREHVVSMSIGIAIGGEGSTASELVQQADLAMYSAKRTGRRRVAVFDREMRVRADERLELEADLRTALDERQIELHYQPVVNTSNGDVVGFETLARWRHRRRGLLRPKDFMPVVESAGFARSFGEYVLREAVHTAAMMRLVSPRLTVSVNMSRHQLLDHRLVDVIADALAAAHLPASALVLEITEEMVMDELTAAQPRLDVLRELGARFAIDDFGTGYSNLAMLKQFSADYVKIDRSLIHGEAELMQLVLSLTRELGFAAVAEGVETAEQLEELRRFGCHHAQGYYFATPMSTAEAMAYLTHAAGDLASVDLPDA</sequence>
<proteinExistence type="predicted"/>
<keyword evidence="1" id="KW-0812">Transmembrane</keyword>
<dbReference type="PROSITE" id="PS50887">
    <property type="entry name" value="GGDEF"/>
    <property type="match status" value="1"/>
</dbReference>
<keyword evidence="1" id="KW-1133">Transmembrane helix</keyword>
<dbReference type="InterPro" id="IPR052155">
    <property type="entry name" value="Biofilm_reg_signaling"/>
</dbReference>
<keyword evidence="1" id="KW-0472">Membrane</keyword>
<evidence type="ECO:0000256" key="1">
    <source>
        <dbReference type="SAM" id="Phobius"/>
    </source>
</evidence>
<feature type="transmembrane region" description="Helical" evidence="1">
    <location>
        <begin position="48"/>
        <end position="64"/>
    </location>
</feature>
<dbReference type="PANTHER" id="PTHR44757:SF2">
    <property type="entry name" value="BIOFILM ARCHITECTURE MAINTENANCE PROTEIN MBAA"/>
    <property type="match status" value="1"/>
</dbReference>
<protein>
    <submittedName>
        <fullName evidence="5">Unannotated protein</fullName>
    </submittedName>
</protein>
<dbReference type="SMART" id="SM00091">
    <property type="entry name" value="PAS"/>
    <property type="match status" value="2"/>
</dbReference>
<evidence type="ECO:0000313" key="5">
    <source>
        <dbReference type="EMBL" id="CAB4590792.1"/>
    </source>
</evidence>
<gene>
    <name evidence="5" type="ORF">UFOPK1493_03732</name>
</gene>
<dbReference type="InterPro" id="IPR043128">
    <property type="entry name" value="Rev_trsase/Diguanyl_cyclase"/>
</dbReference>
<dbReference type="Gene3D" id="3.20.20.450">
    <property type="entry name" value="EAL domain"/>
    <property type="match status" value="1"/>
</dbReference>
<dbReference type="Gene3D" id="3.30.450.20">
    <property type="entry name" value="PAS domain"/>
    <property type="match status" value="2"/>
</dbReference>
<feature type="transmembrane region" description="Helical" evidence="1">
    <location>
        <begin position="146"/>
        <end position="166"/>
    </location>
</feature>
<dbReference type="NCBIfam" id="TIGR00229">
    <property type="entry name" value="sensory_box"/>
    <property type="match status" value="1"/>
</dbReference>
<dbReference type="InterPro" id="IPR035919">
    <property type="entry name" value="EAL_sf"/>
</dbReference>
<feature type="domain" description="GGDEF" evidence="4">
    <location>
        <begin position="473"/>
        <end position="605"/>
    </location>
</feature>
<dbReference type="InterPro" id="IPR000014">
    <property type="entry name" value="PAS"/>
</dbReference>
<dbReference type="Gene3D" id="3.30.70.270">
    <property type="match status" value="1"/>
</dbReference>
<dbReference type="SUPFAM" id="SSF55785">
    <property type="entry name" value="PYP-like sensor domain (PAS domain)"/>
    <property type="match status" value="2"/>
</dbReference>
<feature type="transmembrane region" description="Helical" evidence="1">
    <location>
        <begin position="97"/>
        <end position="116"/>
    </location>
</feature>
<dbReference type="PROSITE" id="PS50113">
    <property type="entry name" value="PAC"/>
    <property type="match status" value="1"/>
</dbReference>
<evidence type="ECO:0000259" key="2">
    <source>
        <dbReference type="PROSITE" id="PS50113"/>
    </source>
</evidence>
<dbReference type="SMART" id="SM00052">
    <property type="entry name" value="EAL"/>
    <property type="match status" value="1"/>
</dbReference>
<name>A0A6J6FNV4_9ZZZZ</name>
<dbReference type="SUPFAM" id="SSF55073">
    <property type="entry name" value="Nucleotide cyclase"/>
    <property type="match status" value="1"/>
</dbReference>
<dbReference type="Pfam" id="PF00563">
    <property type="entry name" value="EAL"/>
    <property type="match status" value="1"/>
</dbReference>
<feature type="transmembrane region" description="Helical" evidence="1">
    <location>
        <begin position="122"/>
        <end position="139"/>
    </location>
</feature>
<evidence type="ECO:0000259" key="3">
    <source>
        <dbReference type="PROSITE" id="PS50883"/>
    </source>
</evidence>
<dbReference type="InterPro" id="IPR000160">
    <property type="entry name" value="GGDEF_dom"/>
</dbReference>